<dbReference type="PROSITE" id="PS50913">
    <property type="entry name" value="GRIP"/>
    <property type="match status" value="1"/>
</dbReference>
<reference evidence="4" key="1">
    <citation type="submission" date="2020-07" db="EMBL/GenBank/DDBJ databases">
        <title>A long reads based de novo assembly of the rainbow trout Arlee double haploid line genome.</title>
        <authorList>
            <person name="Gao G."/>
            <person name="Palti Y."/>
        </authorList>
    </citation>
    <scope>NUCLEOTIDE SEQUENCE [LARGE SCALE GENOMIC DNA]</scope>
</reference>
<feature type="compositionally biased region" description="Basic and acidic residues" evidence="2">
    <location>
        <begin position="869"/>
        <end position="959"/>
    </location>
</feature>
<evidence type="ECO:0000313" key="4">
    <source>
        <dbReference type="Ensembl" id="ENSOMYP00000063207.2"/>
    </source>
</evidence>
<evidence type="ECO:0000259" key="3">
    <source>
        <dbReference type="PROSITE" id="PS50913"/>
    </source>
</evidence>
<organism evidence="4 5">
    <name type="scientific">Oncorhynchus mykiss</name>
    <name type="common">Rainbow trout</name>
    <name type="synonym">Salmo gairdneri</name>
    <dbReference type="NCBI Taxonomy" id="8022"/>
    <lineage>
        <taxon>Eukaryota</taxon>
        <taxon>Metazoa</taxon>
        <taxon>Chordata</taxon>
        <taxon>Craniata</taxon>
        <taxon>Vertebrata</taxon>
        <taxon>Euteleostomi</taxon>
        <taxon>Actinopterygii</taxon>
        <taxon>Neopterygii</taxon>
        <taxon>Teleostei</taxon>
        <taxon>Protacanthopterygii</taxon>
        <taxon>Salmoniformes</taxon>
        <taxon>Salmonidae</taxon>
        <taxon>Salmoninae</taxon>
        <taxon>Oncorhynchus</taxon>
    </lineage>
</organism>
<dbReference type="InterPro" id="IPR000237">
    <property type="entry name" value="GRIP_dom"/>
</dbReference>
<evidence type="ECO:0000256" key="2">
    <source>
        <dbReference type="SAM" id="MobiDB-lite"/>
    </source>
</evidence>
<sequence>MFKKLKQQKINEEQLPQRNAQSPQQAQVVLTSLSCLLGSINGDGRASPQREEPQSFAQKLQLRVPSVESLLLRGASRAEGLFRSPSKESLNRSPSLNSLTPLGENEPLASPSATPAYDPPSDIESEAEETYGSPESLPALSKEQLIHRLHRVEKSLGNYRGKYSELVTTYRTVQRDKEKTQAILSQSQDKALRRIGELREELHMDQQAKKHLQEEFDAALEEKDQMITVLQTQVALMKKHLKGVPEHVSLHGSPFPTKLCYRFQTAEGGTDPSKSMEVLQKRVTRQENLLQKCKEMLRTHKERSAQLTSENDTLQEQLQERLQELEKTKDLHTTEKTKLITQLRDAKNLIEQLEQDKGMVIAETKRQMHETLEMKEEEIAQLRSRSKMAAAQREELQEQKEKSEKAGFEELEKALAMAQRAEEARRLLQLQLEEQVKEVVQAGEEERRSLQQELTRVKQEVVTIMKKSSEEKMAEMEKLHSEALASKEQELSARVNQAVERCQEELAQAAKELEQQSALALEDAELQKAAIETEAETNAKEILLELETTRTRILELESSLERYSQPGSVPSSDDLSTQMEELRRKHEEEVTALEEKHREELEKHKVELHQEALAQHNAAMEEFRAKHRTEVETILKEKEAQLQSHVEDMNQKTMEKLDVKQTELEALSSELQEVLRSKQVLEERLDAVETAGGSSRQELEQRLQEVLTKHSVDIEEIKLQHVQSLGGMEKTLKEELNKLMLLLKEKEKELEAHLVCEKRLNEESERVLQDRNAKVKELEELRKSLKQAQSEKKGLEKSNAQLRKIRDELSQCKSRLIDLEQKLVTTRSECQQKEESLQQKVQELEELEKQLQQARKQLSEQDTSYTDELNTKQEEEKQLKKQLEDQKAAHEKVENIKTDMEAKLKSQEAKMEKFKTKNKEMQEKFKKKLQELEESSKKELAKKESELLQKEQQGKEKVLESQTSSEGLSSAMSQLEANHKEELEKMCEVHKQEKENLEHHWQGKLEQQEEEIQEKHTQILQEKVQELEEVTQQLGKTKEEKEQVVQEVKNMKEELVMRQTTVQKLQAELKEAAVKMESLSQSEAMFKEQVEVIERNLNTALNERNSFQDQVSKTEEKARETIKALSERFVDTETQLQALEASKGEEGEAVQRRLEQHSLQLEVKEKELQKQFTGISNELMRYCREIEASIEGGTKELSERVESRVRELKERVLGNQKKVAHLKNVILTKVDRIRSLEEQLHQRTEENKNLCSSLEQMTVQLNVHKDDIKALTAERESLQRDAENHAQALSEKVICIEQLSEENRTISENVKSNVVHISNLESIINDLKTQLSGSHMRKDEAISLLDQQHKEERQRLVCQMEEINDRLEKEKKSAVEQADTLRNNLTEFKTKAESKFSQNHNTVKSLQTRLEDMEKQISEKNEALQRLTASIDNQSVSKSEMDQALSEKEQKVSALSLEVESCNSRLSELEEQLVLRTKESEQLTADLKQQQIIRESEKRELTEHLQQTQEQFRTQNVNLVQATDEKLQSLERENQTLKQELEWQREAVEKTKAEILKSKEESLKVAEERLSKDNAGKVTELKKKAEQKISQIRKQLTSQLEEKEKTMNDLQTQLEEAKIDEARKKQQVETLEEKENYLEEAMAKMTEEQEKRIEQVRSDERLEKEKSLLESLKNMYEEKLLSLQGDILNQEETKANETLSRLEEMKIKLKEVEVEKVNFLAEISCLKDDLLEKTALIEQQKTELASLEKQGMNAVEVVEHCTAEQTKSLTAGKETENHSLTQEYGDAESLSSLQNKLAEAAQEKQNLQKDLRSLRREHKQDLEYVKKELAQENEKKLKLELEDLEMKQNSSLKQLMREFNTQMALKEQEMTAALKETIGKAQSVEVELMDSHREETNQLQKVIAQKDDDLNRTVHRYEQVLQSREVEMGDRVWQVQKELEDLQARTHSGSGEELQAQLAEKTTLLSEARLKEQQFVDRIHSLEDKMRCVHKNSVLTHMGNPGHYRAESFSEPTEFEYLRKVLFEYMMGRETKTMAKVITSMLKFPQDQAQQVLEKEDTKAIPWLR</sequence>
<name>A0A8C7S8G7_ONCMY</name>
<feature type="coiled-coil region" evidence="1">
    <location>
        <begin position="576"/>
        <end position="691"/>
    </location>
</feature>
<dbReference type="GO" id="GO:0048193">
    <property type="term" value="P:Golgi vesicle transport"/>
    <property type="evidence" value="ECO:0007669"/>
    <property type="project" value="TreeGrafter"/>
</dbReference>
<feature type="region of interest" description="Disordered" evidence="2">
    <location>
        <begin position="1"/>
        <end position="25"/>
    </location>
</feature>
<feature type="region of interest" description="Disordered" evidence="2">
    <location>
        <begin position="83"/>
        <end position="139"/>
    </location>
</feature>
<feature type="domain" description="GRIP" evidence="3">
    <location>
        <begin position="2008"/>
        <end position="2055"/>
    </location>
</feature>
<feature type="coiled-coil region" evidence="1">
    <location>
        <begin position="1790"/>
        <end position="1876"/>
    </location>
</feature>
<feature type="coiled-coil region" evidence="1">
    <location>
        <begin position="1346"/>
        <end position="1750"/>
    </location>
</feature>
<feature type="coiled-coil region" evidence="1">
    <location>
        <begin position="1254"/>
        <end position="1288"/>
    </location>
</feature>
<dbReference type="GO" id="GO:0005794">
    <property type="term" value="C:Golgi apparatus"/>
    <property type="evidence" value="ECO:0007669"/>
    <property type="project" value="TreeGrafter"/>
</dbReference>
<dbReference type="PANTHER" id="PTHR19327:SF0">
    <property type="entry name" value="GOLGIN SUBFAMILY A MEMBER 4"/>
    <property type="match status" value="1"/>
</dbReference>
<dbReference type="GeneTree" id="ENSGT00730000111139"/>
<feature type="compositionally biased region" description="Polar residues" evidence="2">
    <location>
        <begin position="14"/>
        <end position="25"/>
    </location>
</feature>
<dbReference type="Proteomes" id="UP000694395">
    <property type="component" value="Chromosome 20"/>
</dbReference>
<evidence type="ECO:0000313" key="5">
    <source>
        <dbReference type="Proteomes" id="UP000694395"/>
    </source>
</evidence>
<reference evidence="4" key="3">
    <citation type="submission" date="2025-09" db="UniProtKB">
        <authorList>
            <consortium name="Ensembl"/>
        </authorList>
    </citation>
    <scope>IDENTIFICATION</scope>
</reference>
<feature type="compositionally biased region" description="Polar residues" evidence="2">
    <location>
        <begin position="91"/>
        <end position="100"/>
    </location>
</feature>
<protein>
    <submittedName>
        <fullName evidence="4">Golgin A4</fullName>
    </submittedName>
</protein>
<feature type="coiled-coil region" evidence="1">
    <location>
        <begin position="276"/>
        <end position="467"/>
    </location>
</feature>
<keyword evidence="5" id="KW-1185">Reference proteome</keyword>
<dbReference type="Pfam" id="PF01465">
    <property type="entry name" value="GRIP"/>
    <property type="match status" value="1"/>
</dbReference>
<keyword evidence="1" id="KW-0175">Coiled coil</keyword>
<feature type="region of interest" description="Disordered" evidence="2">
    <location>
        <begin position="851"/>
        <end position="984"/>
    </location>
</feature>
<feature type="coiled-coil region" evidence="1">
    <location>
        <begin position="492"/>
        <end position="541"/>
    </location>
</feature>
<dbReference type="Gene3D" id="1.10.220.60">
    <property type="entry name" value="GRIP domain"/>
    <property type="match status" value="1"/>
</dbReference>
<feature type="compositionally biased region" description="Polar residues" evidence="2">
    <location>
        <begin position="961"/>
        <end position="976"/>
    </location>
</feature>
<dbReference type="Ensembl" id="ENSOMYT00000068815.2">
    <property type="protein sequence ID" value="ENSOMYP00000063207.2"/>
    <property type="gene ID" value="ENSOMYG00000029080.2"/>
</dbReference>
<accession>A0A8C7S8G7</accession>
<proteinExistence type="predicted"/>
<dbReference type="SUPFAM" id="SSF101283">
    <property type="entry name" value="GRIP domain"/>
    <property type="match status" value="1"/>
</dbReference>
<evidence type="ECO:0000256" key="1">
    <source>
        <dbReference type="SAM" id="Coils"/>
    </source>
</evidence>
<dbReference type="PANTHER" id="PTHR19327">
    <property type="entry name" value="GOLGIN"/>
    <property type="match status" value="1"/>
</dbReference>
<dbReference type="SMART" id="SM00755">
    <property type="entry name" value="Grip"/>
    <property type="match status" value="1"/>
</dbReference>
<dbReference type="GO" id="GO:0031267">
    <property type="term" value="F:small GTPase binding"/>
    <property type="evidence" value="ECO:0007669"/>
    <property type="project" value="TreeGrafter"/>
</dbReference>
<dbReference type="PROSITE" id="PS51257">
    <property type="entry name" value="PROKAR_LIPOPROTEIN"/>
    <property type="match status" value="1"/>
</dbReference>
<reference evidence="4" key="2">
    <citation type="submission" date="2025-08" db="UniProtKB">
        <authorList>
            <consortium name="Ensembl"/>
        </authorList>
    </citation>
    <scope>IDENTIFICATION</scope>
</reference>